<feature type="domain" description="Alpha-N-acetylglucosaminidase N-terminal" evidence="4">
    <location>
        <begin position="41"/>
        <end position="123"/>
    </location>
</feature>
<dbReference type="EMBL" id="GBXI01009626">
    <property type="protein sequence ID" value="JAD04666.1"/>
    <property type="molecule type" value="Transcribed_RNA"/>
</dbReference>
<feature type="domain" description="Alpha-N-acetylglucosaminidase tim-barrel" evidence="3">
    <location>
        <begin position="137"/>
        <end position="467"/>
    </location>
</feature>
<dbReference type="InterPro" id="IPR007781">
    <property type="entry name" value="NAGLU"/>
</dbReference>
<dbReference type="Gene3D" id="1.20.120.670">
    <property type="entry name" value="N-acetyl-b-d-glucoasminidase"/>
    <property type="match status" value="1"/>
</dbReference>
<evidence type="ECO:0000259" key="5">
    <source>
        <dbReference type="Pfam" id="PF12972"/>
    </source>
</evidence>
<dbReference type="PANTHER" id="PTHR12872:SF1">
    <property type="entry name" value="ALPHA-N-ACETYLGLUCOSAMINIDASE"/>
    <property type="match status" value="1"/>
</dbReference>
<gene>
    <name evidence="6" type="primary">NAGLU</name>
    <name evidence="6" type="ORF">g.42882</name>
</gene>
<dbReference type="PANTHER" id="PTHR12872">
    <property type="entry name" value="ALPHA-N-ACETYLGLUCOSAMINIDASE"/>
    <property type="match status" value="1"/>
</dbReference>
<evidence type="ECO:0000256" key="2">
    <source>
        <dbReference type="SAM" id="SignalP"/>
    </source>
</evidence>
<dbReference type="AlphaFoldDB" id="A0A0A1X1A1"/>
<feature type="signal peptide" evidence="2">
    <location>
        <begin position="1"/>
        <end position="23"/>
    </location>
</feature>
<accession>A0A0A1X1A1</accession>
<reference evidence="6" key="2">
    <citation type="journal article" date="2015" name="Gigascience">
        <title>Reconstructing a comprehensive transcriptome assembly of a white-pupal translocated strain of the pest fruit fly Bactrocera cucurbitae.</title>
        <authorList>
            <person name="Sim S.B."/>
            <person name="Calla B."/>
            <person name="Hall B."/>
            <person name="DeRego T."/>
            <person name="Geib S.M."/>
        </authorList>
    </citation>
    <scope>NUCLEOTIDE SEQUENCE</scope>
</reference>
<dbReference type="Pfam" id="PF12972">
    <property type="entry name" value="NAGLU_C"/>
    <property type="match status" value="1"/>
</dbReference>
<evidence type="ECO:0000259" key="4">
    <source>
        <dbReference type="Pfam" id="PF12971"/>
    </source>
</evidence>
<reference evidence="6" key="1">
    <citation type="submission" date="2014-11" db="EMBL/GenBank/DDBJ databases">
        <authorList>
            <person name="Geib S."/>
        </authorList>
    </citation>
    <scope>NUCLEOTIDE SEQUENCE</scope>
</reference>
<dbReference type="Pfam" id="PF12971">
    <property type="entry name" value="NAGLU_N"/>
    <property type="match status" value="1"/>
</dbReference>
<feature type="chain" id="PRO_5001983133" evidence="2">
    <location>
        <begin position="24"/>
        <end position="764"/>
    </location>
</feature>
<evidence type="ECO:0000259" key="3">
    <source>
        <dbReference type="Pfam" id="PF05089"/>
    </source>
</evidence>
<dbReference type="Gene3D" id="3.20.20.80">
    <property type="entry name" value="Glycosidases"/>
    <property type="match status" value="1"/>
</dbReference>
<dbReference type="InterPro" id="IPR024240">
    <property type="entry name" value="NAGLU_N"/>
</dbReference>
<dbReference type="InterPro" id="IPR024732">
    <property type="entry name" value="NAGLU_C"/>
</dbReference>
<keyword evidence="1" id="KW-0378">Hydrolase</keyword>
<dbReference type="GO" id="GO:0016787">
    <property type="term" value="F:hydrolase activity"/>
    <property type="evidence" value="ECO:0007669"/>
    <property type="project" value="UniProtKB-KW"/>
</dbReference>
<feature type="domain" description="Alpha-N-acetylglucosaminidase C-terminal" evidence="5">
    <location>
        <begin position="477"/>
        <end position="739"/>
    </location>
</feature>
<dbReference type="InterPro" id="IPR029018">
    <property type="entry name" value="Hex-like_dom2"/>
</dbReference>
<dbReference type="InterPro" id="IPR024733">
    <property type="entry name" value="NAGLU_tim-barrel"/>
</dbReference>
<organism evidence="6">
    <name type="scientific">Zeugodacus cucurbitae</name>
    <name type="common">Melon fruit fly</name>
    <name type="synonym">Bactrocera cucurbitae</name>
    <dbReference type="NCBI Taxonomy" id="28588"/>
    <lineage>
        <taxon>Eukaryota</taxon>
        <taxon>Metazoa</taxon>
        <taxon>Ecdysozoa</taxon>
        <taxon>Arthropoda</taxon>
        <taxon>Hexapoda</taxon>
        <taxon>Insecta</taxon>
        <taxon>Pterygota</taxon>
        <taxon>Neoptera</taxon>
        <taxon>Endopterygota</taxon>
        <taxon>Diptera</taxon>
        <taxon>Brachycera</taxon>
        <taxon>Muscomorpha</taxon>
        <taxon>Tephritoidea</taxon>
        <taxon>Tephritidae</taxon>
        <taxon>Zeugodacus</taxon>
        <taxon>Zeugodacus</taxon>
    </lineage>
</organism>
<evidence type="ECO:0000313" key="6">
    <source>
        <dbReference type="EMBL" id="JAD04666.1"/>
    </source>
</evidence>
<evidence type="ECO:0000256" key="1">
    <source>
        <dbReference type="ARBA" id="ARBA00022801"/>
    </source>
</evidence>
<sequence length="764" mass="88952">MRLLSIILITAIALLFPCKFSNASVSDLHGVETPADTQESAVRDLIIRTIGEDASKHFVVYVDKTMPLRSFQIKKTEASTLSIVGSDGVSVAKGFHHYLKYYLQKHIDWTHTKVELQLPIQLPNVTIFSKSASRFIYYQNVCTWSYSFAWWSFPIWRRHIDWMAMMGITLTLAPIQEYIWHDIYVEMGLTKDEIDEHFAGAAFQAWQRMGNIRGWGGPIPHSYRRMQKVLQQRILKAERDLGMRVALPAFAGHVPVAMARIFPNITFTPVERWNHFPDKYCCGLFLDPSEPLFRQIAVKFLNKTIETYGSDNIYFCDPFNEIQPRLATADYMNATAFHIHESMRLVDDSAVWLLQGWMFVKNMFWTDDLIEAFLLAVPLGEMLVLDLQSEQFPQYERTHSFHGQPFIWCMLHNFGGTLGMHGSVDIINTNVRLARNMINSSMVGVGITAEGINQNYVMYELALERGWLLDDFDLNDWFETYADVRYSIRDVRLHSAWQLLRQSVYSYKGLLKLRGKYCIARRPSINLSPWVWYNTTNVSNAWAQMIAVLGNTTIPQYNRPFATHDLVDLTRQFLQITFDQLYVNLMTAYRSKNMEKYVYIVDKMLEALNDLETILATNMEFSLSRWLEAAKILGRTPVEKQLYEMNARNQITAWGPNGQIVDYATKQWSGIVIDYYRPRWVLFLKMLQKSLEHNEKFNEEAFKRTVSEEIENPFSISTKVYPTEPVGDTLTVAKQIFHKWTTYTDDSRFKKYCNKPIRIVYVNI</sequence>
<protein>
    <submittedName>
        <fullName evidence="6">Alpha-N-acetylglucosaminidase</fullName>
    </submittedName>
</protein>
<dbReference type="Gene3D" id="3.30.379.10">
    <property type="entry name" value="Chitobiase/beta-hexosaminidase domain 2-like"/>
    <property type="match status" value="1"/>
</dbReference>
<dbReference type="Pfam" id="PF05089">
    <property type="entry name" value="NAGLU"/>
    <property type="match status" value="1"/>
</dbReference>
<name>A0A0A1X1A1_ZEUCU</name>
<keyword evidence="2" id="KW-0732">Signal</keyword>
<proteinExistence type="predicted"/>